<evidence type="ECO:0000313" key="2">
    <source>
        <dbReference type="EMBL" id="MDW2714758.1"/>
    </source>
</evidence>
<reference evidence="2 3" key="1">
    <citation type="submission" date="2023-10" db="EMBL/GenBank/DDBJ databases">
        <title>Fecal carriage and genetic characteristics of carbapenem-resistant Enterobacterales among healthy adults from four provinces of China.</title>
        <authorList>
            <person name="Li Y."/>
            <person name="Zhang R."/>
        </authorList>
    </citation>
    <scope>NUCLEOTIDE SEQUENCE [LARGE SCALE GENOMIC DNA]</scope>
    <source>
        <strain evidence="2 3">HN-157</strain>
    </source>
</reference>
<evidence type="ECO:0000256" key="1">
    <source>
        <dbReference type="SAM" id="Phobius"/>
    </source>
</evidence>
<sequence>MRPIVMTSLAFVVGVIPLVLSTGAWASSQRETGAAVIGGILTGTQLTLFFAPLFFLLVQQGMMRLKGRKR</sequence>
<dbReference type="RefSeq" id="WP_276572863.1">
    <property type="nucleotide sequence ID" value="NZ_CABEJD010000044.1"/>
</dbReference>
<dbReference type="Proteomes" id="UP001287436">
    <property type="component" value="Unassembled WGS sequence"/>
</dbReference>
<name>A0ABD5HBA5_9ENTR</name>
<dbReference type="PANTHER" id="PTHR32063">
    <property type="match status" value="1"/>
</dbReference>
<feature type="transmembrane region" description="Helical" evidence="1">
    <location>
        <begin position="36"/>
        <end position="58"/>
    </location>
</feature>
<protein>
    <submittedName>
        <fullName evidence="2">Efflux RND transporter permease subunit</fullName>
    </submittedName>
</protein>
<dbReference type="EMBL" id="JAWPBP010000002">
    <property type="protein sequence ID" value="MDW2714758.1"/>
    <property type="molecule type" value="Genomic_DNA"/>
</dbReference>
<dbReference type="PANTHER" id="PTHR32063:SF13">
    <property type="entry name" value="MULTIDRUG EFFLUX PUMP SUBUNIT ACRB-RELATED"/>
    <property type="match status" value="1"/>
</dbReference>
<keyword evidence="1" id="KW-0812">Transmembrane</keyword>
<dbReference type="AlphaFoldDB" id="A0ABD5HBA5"/>
<dbReference type="Pfam" id="PF00873">
    <property type="entry name" value="ACR_tran"/>
    <property type="match status" value="1"/>
</dbReference>
<proteinExistence type="predicted"/>
<dbReference type="InterPro" id="IPR001036">
    <property type="entry name" value="Acrflvin-R"/>
</dbReference>
<evidence type="ECO:0000313" key="3">
    <source>
        <dbReference type="Proteomes" id="UP001287436"/>
    </source>
</evidence>
<gene>
    <name evidence="2" type="ORF">RYZ49_02825</name>
</gene>
<dbReference type="Gene3D" id="1.20.1640.10">
    <property type="entry name" value="Multidrug efflux transporter AcrB transmembrane domain"/>
    <property type="match status" value="1"/>
</dbReference>
<organism evidence="2 3">
    <name type="scientific">Klebsiella pasteurii</name>
    <dbReference type="NCBI Taxonomy" id="2587529"/>
    <lineage>
        <taxon>Bacteria</taxon>
        <taxon>Pseudomonadati</taxon>
        <taxon>Pseudomonadota</taxon>
        <taxon>Gammaproteobacteria</taxon>
        <taxon>Enterobacterales</taxon>
        <taxon>Enterobacteriaceae</taxon>
        <taxon>Klebsiella/Raoultella group</taxon>
        <taxon>Klebsiella</taxon>
    </lineage>
</organism>
<accession>A0ABD5HBA5</accession>
<keyword evidence="1" id="KW-0472">Membrane</keyword>
<dbReference type="SUPFAM" id="SSF82866">
    <property type="entry name" value="Multidrug efflux transporter AcrB transmembrane domain"/>
    <property type="match status" value="1"/>
</dbReference>
<keyword evidence="1" id="KW-1133">Transmembrane helix</keyword>
<comment type="caution">
    <text evidence="2">The sequence shown here is derived from an EMBL/GenBank/DDBJ whole genome shotgun (WGS) entry which is preliminary data.</text>
</comment>